<proteinExistence type="predicted"/>
<dbReference type="EC" id="3.1.3.-" evidence="3"/>
<dbReference type="GO" id="GO:0005737">
    <property type="term" value="C:cytoplasm"/>
    <property type="evidence" value="ECO:0007669"/>
    <property type="project" value="TreeGrafter"/>
</dbReference>
<keyword evidence="3" id="KW-0378">Hydrolase</keyword>
<dbReference type="SUPFAM" id="SSF53254">
    <property type="entry name" value="Phosphoglycerate mutase-like"/>
    <property type="match status" value="1"/>
</dbReference>
<sequence>MQTTIYMIRHAESPFVFGKEKTRELSKEGLEKAKRVAEIFKDIDVDLIASSSYKRAIQTVEYLANKRNLPINKFEELRERPIKGLDYKLPWDELVKAIEKSFDDIDYSLRGGESTREAQERSIPIMEKLLDEFKGKSIVIGTHGNIMTIIMNYYNKEYGFNFWNSTSMPDIYKLSFVSNELKNVERLWDPEL</sequence>
<feature type="active site" description="Proton donor/acceptor" evidence="1">
    <location>
        <position position="79"/>
    </location>
</feature>
<dbReference type="Proteomes" id="UP000186112">
    <property type="component" value="Unassembled WGS sequence"/>
</dbReference>
<keyword evidence="4" id="KW-1185">Reference proteome</keyword>
<dbReference type="InterPro" id="IPR050275">
    <property type="entry name" value="PGM_Phosphatase"/>
</dbReference>
<dbReference type="RefSeq" id="WP_075724588.1">
    <property type="nucleotide sequence ID" value="NZ_LTDM01000005.1"/>
</dbReference>
<dbReference type="Gene3D" id="3.40.50.1240">
    <property type="entry name" value="Phosphoglycerate mutase-like"/>
    <property type="match status" value="1"/>
</dbReference>
<dbReference type="PANTHER" id="PTHR48100:SF59">
    <property type="entry name" value="ADENOSYLCOBALAMIN_ALPHA-RIBAZOLE PHOSPHATASE"/>
    <property type="match status" value="1"/>
</dbReference>
<dbReference type="EMBL" id="LTDM01000005">
    <property type="protein sequence ID" value="OLS03533.1"/>
    <property type="molecule type" value="Genomic_DNA"/>
</dbReference>
<accession>A0A1U7M886</accession>
<dbReference type="Pfam" id="PF00300">
    <property type="entry name" value="His_Phos_1"/>
    <property type="match status" value="1"/>
</dbReference>
<dbReference type="OrthoDB" id="9781415at2"/>
<comment type="caution">
    <text evidence="3">The sequence shown here is derived from an EMBL/GenBank/DDBJ whole genome shotgun (WGS) entry which is preliminary data.</text>
</comment>
<dbReference type="InterPro" id="IPR029033">
    <property type="entry name" value="His_PPase_superfam"/>
</dbReference>
<protein>
    <submittedName>
        <fullName evidence="3">Glucosyl-3-phosphoglycerate phosphatase</fullName>
        <ecNumber evidence="3">3.1.3.-</ecNumber>
    </submittedName>
</protein>
<evidence type="ECO:0000313" key="4">
    <source>
        <dbReference type="Proteomes" id="UP000186112"/>
    </source>
</evidence>
<reference evidence="3 4" key="1">
    <citation type="submission" date="2016-02" db="EMBL/GenBank/DDBJ databases">
        <title>Genome sequence of Tissierella creatinophila DSM 6911.</title>
        <authorList>
            <person name="Poehlein A."/>
            <person name="Daniel R."/>
        </authorList>
    </citation>
    <scope>NUCLEOTIDE SEQUENCE [LARGE SCALE GENOMIC DNA]</scope>
    <source>
        <strain evidence="3 4">DSM 6911</strain>
    </source>
</reference>
<dbReference type="CDD" id="cd07067">
    <property type="entry name" value="HP_PGM_like"/>
    <property type="match status" value="1"/>
</dbReference>
<organism evidence="3 4">
    <name type="scientific">Tissierella creatinophila DSM 6911</name>
    <dbReference type="NCBI Taxonomy" id="1123403"/>
    <lineage>
        <taxon>Bacteria</taxon>
        <taxon>Bacillati</taxon>
        <taxon>Bacillota</taxon>
        <taxon>Tissierellia</taxon>
        <taxon>Tissierellales</taxon>
        <taxon>Tissierellaceae</taxon>
        <taxon>Tissierella</taxon>
    </lineage>
</organism>
<evidence type="ECO:0000313" key="3">
    <source>
        <dbReference type="EMBL" id="OLS03533.1"/>
    </source>
</evidence>
<dbReference type="PANTHER" id="PTHR48100">
    <property type="entry name" value="BROAD-SPECIFICITY PHOSPHATASE YOR283W-RELATED"/>
    <property type="match status" value="1"/>
</dbReference>
<dbReference type="InterPro" id="IPR013078">
    <property type="entry name" value="His_Pase_superF_clade-1"/>
</dbReference>
<evidence type="ECO:0000256" key="2">
    <source>
        <dbReference type="PIRSR" id="PIRSR613078-2"/>
    </source>
</evidence>
<name>A0A1U7M886_TISCR</name>
<dbReference type="AlphaFoldDB" id="A0A1U7M886"/>
<gene>
    <name evidence="3" type="primary">gpgP</name>
    <name evidence="3" type="ORF">TICRE_03900</name>
</gene>
<feature type="active site" description="Tele-phosphohistidine intermediate" evidence="1">
    <location>
        <position position="10"/>
    </location>
</feature>
<feature type="binding site" evidence="2">
    <location>
        <position position="55"/>
    </location>
    <ligand>
        <name>substrate</name>
    </ligand>
</feature>
<dbReference type="GO" id="GO:0016791">
    <property type="term" value="F:phosphatase activity"/>
    <property type="evidence" value="ECO:0007669"/>
    <property type="project" value="TreeGrafter"/>
</dbReference>
<dbReference type="SMART" id="SM00855">
    <property type="entry name" value="PGAM"/>
    <property type="match status" value="1"/>
</dbReference>
<evidence type="ECO:0000256" key="1">
    <source>
        <dbReference type="PIRSR" id="PIRSR613078-1"/>
    </source>
</evidence>